<sequence>MPYWGSNAIALLPTHFQNHQPLHQDSEFHARLLTSQPSTFKQLTFKQLTFNLSTFNLQPANLQPSTSQPSTS</sequence>
<protein>
    <submittedName>
        <fullName evidence="1">Uncharacterized protein</fullName>
    </submittedName>
</protein>
<evidence type="ECO:0000313" key="1">
    <source>
        <dbReference type="EMBL" id="AOX01039.1"/>
    </source>
</evidence>
<gene>
    <name evidence="1" type="ORF">BJP34_17755</name>
</gene>
<proteinExistence type="predicted"/>
<reference evidence="2" key="1">
    <citation type="submission" date="2016-10" db="EMBL/GenBank/DDBJ databases">
        <title>Comparative genomics uncovers the prolific and rare metabolic potential of the cyanobacterial genus Moorea.</title>
        <authorList>
            <person name="Leao T."/>
            <person name="Castelao G."/>
            <person name="Korobeynikov A."/>
            <person name="Monroe E.A."/>
            <person name="Podell S."/>
            <person name="Glukhov E."/>
            <person name="Allen E."/>
            <person name="Gerwick W.H."/>
            <person name="Gerwick L."/>
        </authorList>
    </citation>
    <scope>NUCLEOTIDE SEQUENCE [LARGE SCALE GENOMIC DNA]</scope>
    <source>
        <strain evidence="2">PAL-8-15-08-1</strain>
    </source>
</reference>
<dbReference type="Proteomes" id="UP000177870">
    <property type="component" value="Chromosome"/>
</dbReference>
<accession>A0A1D8TTR9</accession>
<dbReference type="EMBL" id="CP017599">
    <property type="protein sequence ID" value="AOX01039.1"/>
    <property type="molecule type" value="Genomic_DNA"/>
</dbReference>
<organism evidence="1 2">
    <name type="scientific">Moorena producens PAL-8-15-08-1</name>
    <dbReference type="NCBI Taxonomy" id="1458985"/>
    <lineage>
        <taxon>Bacteria</taxon>
        <taxon>Bacillati</taxon>
        <taxon>Cyanobacteriota</taxon>
        <taxon>Cyanophyceae</taxon>
        <taxon>Coleofasciculales</taxon>
        <taxon>Coleofasciculaceae</taxon>
        <taxon>Moorena</taxon>
    </lineage>
</organism>
<evidence type="ECO:0000313" key="2">
    <source>
        <dbReference type="Proteomes" id="UP000177870"/>
    </source>
</evidence>
<dbReference type="AlphaFoldDB" id="A0A1D8TTR9"/>
<dbReference type="STRING" id="1458985.BJP34_17755"/>
<dbReference type="KEGG" id="mpro:BJP34_17755"/>
<dbReference type="RefSeq" id="WP_070393490.1">
    <property type="nucleotide sequence ID" value="NZ_CP017599.1"/>
</dbReference>
<name>A0A1D8TTR9_9CYAN</name>